<dbReference type="STRING" id="207559.Dde_0092"/>
<reference evidence="3 4" key="1">
    <citation type="journal article" date="2011" name="J. Bacteriol.">
        <title>Complete genome sequence and updated annotation of Desulfovibrio alaskensis G20.</title>
        <authorList>
            <person name="Hauser L.J."/>
            <person name="Land M.L."/>
            <person name="Brown S.D."/>
            <person name="Larimer F."/>
            <person name="Keller K.L."/>
            <person name="Rapp-Giles B.J."/>
            <person name="Price M.N."/>
            <person name="Lin M."/>
            <person name="Bruce D.C."/>
            <person name="Detter J.C."/>
            <person name="Tapia R."/>
            <person name="Han C.S."/>
            <person name="Goodwin L.A."/>
            <person name="Cheng J.F."/>
            <person name="Pitluck S."/>
            <person name="Copeland A."/>
            <person name="Lucas S."/>
            <person name="Nolan M."/>
            <person name="Lapidus A.L."/>
            <person name="Palumbo A.V."/>
            <person name="Wall J.D."/>
        </authorList>
    </citation>
    <scope>NUCLEOTIDE SEQUENCE [LARGE SCALE GENOMIC DNA]</scope>
    <source>
        <strain evidence="4">ATCC BAA 1058 / DSM 17464 / G20</strain>
    </source>
</reference>
<dbReference type="PANTHER" id="PTHR11365:SF2">
    <property type="entry name" value="5-OXOPROLINASE"/>
    <property type="match status" value="1"/>
</dbReference>
<accession>Q317K3</accession>
<dbReference type="Pfam" id="PF01968">
    <property type="entry name" value="Hydantoinase_A"/>
    <property type="match status" value="1"/>
</dbReference>
<dbReference type="Proteomes" id="UP000002710">
    <property type="component" value="Chromosome"/>
</dbReference>
<gene>
    <name evidence="3" type="ordered locus">Dde_0092</name>
</gene>
<dbReference type="Pfam" id="PF05378">
    <property type="entry name" value="Hydant_A_N"/>
    <property type="match status" value="1"/>
</dbReference>
<proteinExistence type="predicted"/>
<dbReference type="GO" id="GO:0006749">
    <property type="term" value="P:glutathione metabolic process"/>
    <property type="evidence" value="ECO:0007669"/>
    <property type="project" value="TreeGrafter"/>
</dbReference>
<evidence type="ECO:0000313" key="4">
    <source>
        <dbReference type="Proteomes" id="UP000002710"/>
    </source>
</evidence>
<dbReference type="Gene3D" id="3.30.420.40">
    <property type="match status" value="1"/>
</dbReference>
<dbReference type="InterPro" id="IPR008040">
    <property type="entry name" value="Hydant_A_N"/>
</dbReference>
<dbReference type="SUPFAM" id="SSF53067">
    <property type="entry name" value="Actin-like ATPase domain"/>
    <property type="match status" value="1"/>
</dbReference>
<sequence length="575" mass="59661">MSDFTEQNRTAAPDGGFVIGVDAGGTYTDAVVVDIAGGHAVARAKRPTTHYQPSTGVAAAIGDVLLKAGINPADVRSTAVSTTLATNALLENKGVDVGLIVIGFNQRMEVPAAAARYVPGGHRQDGTEAEPLGLEFLLDHLKDLHGRVDAYAVCSLHSYANPAHELVAAEAIRLTSGLPVFCSHEVSMQAGMRERATTAVLNARLLPVMEQFLAGVRKALDEQGIRGTVQVVRGDASTMGMEQAVRSAASTVASGPAATACFGAQYAATACCDYAGQQPQDVLVVDVGGTTTDMTIVHEGRPVIDTGGMLVGEWQTHVDAVEMFTVAVGGDSLVELDPVGTLSLGPARVVPVCMAAAWGVELPDPALWAGPGLGGRCVCAGAGLEGDACSGDALLQLLCARRAMPLAELLAALSMAEVTYNGRMMRLARGQKIFECGFTPTDALHVTGALQLGDAGASLRMARALAALRGEDAVTFSRNVLERAEARIEEAILQHVARREVGANFAGFLTRRQSFSLLDVSVRLAVPVVGIGAAARYLVPGVAARLGTRAVFPELYEVGNAMGAAALALRGMSPS</sequence>
<evidence type="ECO:0000259" key="2">
    <source>
        <dbReference type="Pfam" id="PF05378"/>
    </source>
</evidence>
<dbReference type="RefSeq" id="WP_011366273.1">
    <property type="nucleotide sequence ID" value="NC_007519.1"/>
</dbReference>
<organism evidence="3 4">
    <name type="scientific">Oleidesulfovibrio alaskensis (strain ATCC BAA-1058 / DSM 17464 / G20)</name>
    <name type="common">Desulfovibrio alaskensis</name>
    <dbReference type="NCBI Taxonomy" id="207559"/>
    <lineage>
        <taxon>Bacteria</taxon>
        <taxon>Pseudomonadati</taxon>
        <taxon>Thermodesulfobacteriota</taxon>
        <taxon>Desulfovibrionia</taxon>
        <taxon>Desulfovibrionales</taxon>
        <taxon>Desulfovibrionaceae</taxon>
        <taxon>Oleidesulfovibrio</taxon>
    </lineage>
</organism>
<dbReference type="AlphaFoldDB" id="Q317K3"/>
<protein>
    <submittedName>
        <fullName evidence="3">Hydantoinaseoxoprolinase domain protein</fullName>
    </submittedName>
</protein>
<dbReference type="InterPro" id="IPR002821">
    <property type="entry name" value="Hydantoinase_A"/>
</dbReference>
<dbReference type="HOGENOM" id="CLU_014140_1_0_7"/>
<dbReference type="InterPro" id="IPR045079">
    <property type="entry name" value="Oxoprolinase-like"/>
</dbReference>
<dbReference type="KEGG" id="dde:Dde_0092"/>
<evidence type="ECO:0000259" key="1">
    <source>
        <dbReference type="Pfam" id="PF01968"/>
    </source>
</evidence>
<feature type="domain" description="Hydantoinase A/oxoprolinase" evidence="1">
    <location>
        <begin position="195"/>
        <end position="347"/>
    </location>
</feature>
<evidence type="ECO:0000313" key="3">
    <source>
        <dbReference type="EMBL" id="ABB36893.1"/>
    </source>
</evidence>
<dbReference type="eggNOG" id="COG0145">
    <property type="taxonomic scope" value="Bacteria"/>
</dbReference>
<dbReference type="PANTHER" id="PTHR11365">
    <property type="entry name" value="5-OXOPROLINASE RELATED"/>
    <property type="match status" value="1"/>
</dbReference>
<dbReference type="GO" id="GO:0017168">
    <property type="term" value="F:5-oxoprolinase (ATP-hydrolyzing) activity"/>
    <property type="evidence" value="ECO:0007669"/>
    <property type="project" value="TreeGrafter"/>
</dbReference>
<name>Q317K3_OLEA2</name>
<keyword evidence="4" id="KW-1185">Reference proteome</keyword>
<dbReference type="EMBL" id="CP000112">
    <property type="protein sequence ID" value="ABB36893.1"/>
    <property type="molecule type" value="Genomic_DNA"/>
</dbReference>
<feature type="domain" description="Hydantoinase/oxoprolinase N-terminal" evidence="2">
    <location>
        <begin position="19"/>
        <end position="173"/>
    </location>
</feature>
<dbReference type="InterPro" id="IPR043129">
    <property type="entry name" value="ATPase_NBD"/>
</dbReference>
<dbReference type="GO" id="GO:0005829">
    <property type="term" value="C:cytosol"/>
    <property type="evidence" value="ECO:0007669"/>
    <property type="project" value="TreeGrafter"/>
</dbReference>